<dbReference type="Proteomes" id="UP000256485">
    <property type="component" value="Unassembled WGS sequence"/>
</dbReference>
<dbReference type="AlphaFoldDB" id="A0A3D9VDR3"/>
<evidence type="ECO:0000256" key="1">
    <source>
        <dbReference type="SAM" id="MobiDB-lite"/>
    </source>
</evidence>
<feature type="region of interest" description="Disordered" evidence="1">
    <location>
        <begin position="1"/>
        <end position="31"/>
    </location>
</feature>
<feature type="compositionally biased region" description="Basic and acidic residues" evidence="1">
    <location>
        <begin position="1"/>
        <end position="13"/>
    </location>
</feature>
<name>A0A3D9VDR3_THECX</name>
<comment type="caution">
    <text evidence="2">The sequence shown here is derived from an EMBL/GenBank/DDBJ whole genome shotgun (WGS) entry which is preliminary data.</text>
</comment>
<reference evidence="2 3" key="1">
    <citation type="submission" date="2018-08" db="EMBL/GenBank/DDBJ databases">
        <title>Sequencing the genomes of 1000 actinobacteria strains.</title>
        <authorList>
            <person name="Klenk H.-P."/>
        </authorList>
    </citation>
    <scope>NUCLEOTIDE SEQUENCE [LARGE SCALE GENOMIC DNA]</scope>
    <source>
        <strain evidence="2 3">DSM 22891</strain>
    </source>
</reference>
<evidence type="ECO:0000313" key="2">
    <source>
        <dbReference type="EMBL" id="REF38290.1"/>
    </source>
</evidence>
<organism evidence="2 3">
    <name type="scientific">Thermasporomyces composti</name>
    <dbReference type="NCBI Taxonomy" id="696763"/>
    <lineage>
        <taxon>Bacteria</taxon>
        <taxon>Bacillati</taxon>
        <taxon>Actinomycetota</taxon>
        <taxon>Actinomycetes</taxon>
        <taxon>Propionibacteriales</taxon>
        <taxon>Nocardioidaceae</taxon>
        <taxon>Thermasporomyces</taxon>
    </lineage>
</organism>
<protein>
    <submittedName>
        <fullName evidence="2">Uncharacterized protein</fullName>
    </submittedName>
</protein>
<sequence length="255" mass="27166">MPRAEYRERKRDTASSARSTPTVSRTPPKKRAEQRLLEALGQLAADGGIHYKGSPRIGPTPWTKVDLRVTSSGAAYGSMARVTQKAQVFALGAETVFVRGNTPFWMSALGNLTSGPDDVARKAELFAQHWALVHPEVVSRVGEVLRPAALADELRRFVSEDGVRSVRSGTVNGEAVDVITVGDSVFHVTKAEPARLLRMRVPRLPAYGEAGSSGLVGGIAGSSHGHGEARVAACYCRTCRATRTSTSSSVGIPTS</sequence>
<evidence type="ECO:0000313" key="3">
    <source>
        <dbReference type="Proteomes" id="UP000256485"/>
    </source>
</evidence>
<accession>A0A3D9VDR3</accession>
<dbReference type="EMBL" id="QTUC01000001">
    <property type="protein sequence ID" value="REF38290.1"/>
    <property type="molecule type" value="Genomic_DNA"/>
</dbReference>
<feature type="compositionally biased region" description="Polar residues" evidence="1">
    <location>
        <begin position="14"/>
        <end position="25"/>
    </location>
</feature>
<dbReference type="RefSeq" id="WP_115851608.1">
    <property type="nucleotide sequence ID" value="NZ_QTUC01000001.1"/>
</dbReference>
<proteinExistence type="predicted"/>
<gene>
    <name evidence="2" type="ORF">DFJ64_3765</name>
</gene>
<keyword evidence="3" id="KW-1185">Reference proteome</keyword>